<feature type="region of interest" description="Disordered" evidence="1">
    <location>
        <begin position="89"/>
        <end position="140"/>
    </location>
</feature>
<feature type="compositionally biased region" description="Polar residues" evidence="1">
    <location>
        <begin position="89"/>
        <end position="105"/>
    </location>
</feature>
<dbReference type="OMA" id="LETNNDY"/>
<dbReference type="STRING" id="361077.A0A151ZBD3"/>
<evidence type="ECO:0000256" key="1">
    <source>
        <dbReference type="SAM" id="MobiDB-lite"/>
    </source>
</evidence>
<dbReference type="InterPro" id="IPR039875">
    <property type="entry name" value="LENG1-like"/>
</dbReference>
<accession>A0A151ZBD3</accession>
<dbReference type="InParanoid" id="A0A151ZBD3"/>
<gene>
    <name evidence="2" type="ORF">DLAC_08111</name>
</gene>
<dbReference type="AlphaFoldDB" id="A0A151ZBD3"/>
<evidence type="ECO:0000313" key="2">
    <source>
        <dbReference type="EMBL" id="KYQ91194.1"/>
    </source>
</evidence>
<organism evidence="2 3">
    <name type="scientific">Tieghemostelium lacteum</name>
    <name type="common">Slime mold</name>
    <name type="synonym">Dictyostelium lacteum</name>
    <dbReference type="NCBI Taxonomy" id="361077"/>
    <lineage>
        <taxon>Eukaryota</taxon>
        <taxon>Amoebozoa</taxon>
        <taxon>Evosea</taxon>
        <taxon>Eumycetozoa</taxon>
        <taxon>Dictyostelia</taxon>
        <taxon>Dictyosteliales</taxon>
        <taxon>Raperosteliaceae</taxon>
        <taxon>Tieghemostelium</taxon>
    </lineage>
</organism>
<comment type="caution">
    <text evidence="2">The sequence shown here is derived from an EMBL/GenBank/DDBJ whole genome shotgun (WGS) entry which is preliminary data.</text>
</comment>
<evidence type="ECO:0000313" key="3">
    <source>
        <dbReference type="Proteomes" id="UP000076078"/>
    </source>
</evidence>
<keyword evidence="3" id="KW-1185">Reference proteome</keyword>
<dbReference type="PANTHER" id="PTHR22093">
    <property type="entry name" value="LEUKOCYTE RECEPTOR CLUSTER LRC MEMBER 1"/>
    <property type="match status" value="1"/>
</dbReference>
<dbReference type="FunCoup" id="A0A151ZBD3">
    <property type="interactions" value="738"/>
</dbReference>
<name>A0A151ZBD3_TIELA</name>
<feature type="compositionally biased region" description="Basic and acidic residues" evidence="1">
    <location>
        <begin position="15"/>
        <end position="26"/>
    </location>
</feature>
<protein>
    <recommendedName>
        <fullName evidence="4">CBF1-interacting co-repressor CIR N-terminal domain-containing protein</fullName>
    </recommendedName>
</protein>
<dbReference type="EMBL" id="LODT01000035">
    <property type="protein sequence ID" value="KYQ91194.1"/>
    <property type="molecule type" value="Genomic_DNA"/>
</dbReference>
<evidence type="ECO:0008006" key="4">
    <source>
        <dbReference type="Google" id="ProtNLM"/>
    </source>
</evidence>
<reference evidence="2 3" key="1">
    <citation type="submission" date="2015-12" db="EMBL/GenBank/DDBJ databases">
        <title>Dictyostelia acquired genes for synthesis and detection of signals that induce cell-type specialization by lateral gene transfer from prokaryotes.</title>
        <authorList>
            <person name="Gloeckner G."/>
            <person name="Schaap P."/>
        </authorList>
    </citation>
    <scope>NUCLEOTIDE SEQUENCE [LARGE SCALE GENOMIC DNA]</scope>
    <source>
        <strain evidence="2 3">TK</strain>
    </source>
</reference>
<dbReference type="Proteomes" id="UP000076078">
    <property type="component" value="Unassembled WGS sequence"/>
</dbReference>
<sequence length="212" mass="24992">MNILPHKSWNPYSQKNKDKVEKDEKEHQIKLDIENQKQINAQSESRYRQLKNDLKKRKFEDFIEGTDDQNVVKPEQFTIFPQELYGKSSELQSKSSAGYQYNTKLGGTEAEEKGKPKPWDSNSIKDSSKTTSKKKLKTDKWLKHKEDPMILVNKVLGKPNYTNTDLKPVIIQPNSIVKSQKKSIEQLRQERLERELKERKRVEHMTKDLKHK</sequence>
<proteinExistence type="predicted"/>
<dbReference type="PANTHER" id="PTHR22093:SF0">
    <property type="entry name" value="LEUKOCYTE RECEPTOR CLUSTER MEMBER 1"/>
    <property type="match status" value="1"/>
</dbReference>
<feature type="region of interest" description="Disordered" evidence="1">
    <location>
        <begin position="1"/>
        <end position="26"/>
    </location>
</feature>